<sequence>MGLIFFTYFFAVSLFVNSSYLAFHKSNRINVLLNKITVPASLVALCIAVSIHLVFYKQIGLQRIISTATLFFMLLTSYHIVDMALVLSELKTYKIMQKVNTVVHLAGIGLIVFYVGRFQWNPLKGFYFVQRDVFPGMSGIRLFQYIYVFFTSAVSIAICFIKIFFVKSNIHRQQLFLHTLAIGLGLAIWIAEGYYFLMFSWVFAFIPVGYAAMLAFDNIIFSLTRVFDIKQIAFGLIRFVLFTAIFAGAAGFTTALIMQFIHSVGGWIVLIIVSCIILFFIRSFVSGKLEYVFGKTTDYEVMLDTELQKLDFGKGHDTVLESFPKIMKQYITCQGLDILVSDENMNLQTVYSDFEHHNTLSANLACFEYLLSQNNVVLTKTELIANYLYDSIRDELLDVFETTQTEILISMREGQKLIGCILLAPKTHSAEYTPYDIHVLSNMYSYFFLVIYYLRNISKQDIIVTIDREVEMSDQIIGSIQNYKDTLEAHGFSMDSIAYSAHQLGGDFIDYITLNEKRTMFLIGDVSGKGLSASMSMVILKSIIHTYLQTISDFKELITKVNRFIKDNLPRGTFFAGLFGIIDFPTNTIYYLNCGIPLMSMYISSYKHAIEIQGEGRVLGFVKNIAPFLKVRKITMHKGDTIVFTTDGLLEATNLKGDRFGSDRVGRILQENNGAKASQIARTIYNNLLDFILRKIDDDVTILVLKYNQQGVSKN</sequence>
<dbReference type="SMART" id="SM00331">
    <property type="entry name" value="PP2C_SIG"/>
    <property type="match status" value="1"/>
</dbReference>
<feature type="transmembrane region" description="Helical" evidence="2">
    <location>
        <begin position="236"/>
        <end position="258"/>
    </location>
</feature>
<dbReference type="InterPro" id="IPR052016">
    <property type="entry name" value="Bact_Sigma-Reg"/>
</dbReference>
<protein>
    <submittedName>
        <fullName evidence="4">PP2C family protein-serine/threonine phosphatase</fullName>
    </submittedName>
</protein>
<feature type="transmembrane region" description="Helical" evidence="2">
    <location>
        <begin position="6"/>
        <end position="24"/>
    </location>
</feature>
<proteinExistence type="predicted"/>
<keyword evidence="2" id="KW-0472">Membrane</keyword>
<evidence type="ECO:0000313" key="5">
    <source>
        <dbReference type="Proteomes" id="UP000464374"/>
    </source>
</evidence>
<dbReference type="Proteomes" id="UP000464374">
    <property type="component" value="Chromosome"/>
</dbReference>
<feature type="transmembrane region" description="Helical" evidence="2">
    <location>
        <begin position="264"/>
        <end position="285"/>
    </location>
</feature>
<dbReference type="Gene3D" id="3.60.40.10">
    <property type="entry name" value="PPM-type phosphatase domain"/>
    <property type="match status" value="1"/>
</dbReference>
<dbReference type="GO" id="GO:0016791">
    <property type="term" value="F:phosphatase activity"/>
    <property type="evidence" value="ECO:0007669"/>
    <property type="project" value="TreeGrafter"/>
</dbReference>
<name>A0A6P1Y097_9SPIR</name>
<dbReference type="AlphaFoldDB" id="A0A6P1Y097"/>
<feature type="transmembrane region" description="Helical" evidence="2">
    <location>
        <begin position="36"/>
        <end position="55"/>
    </location>
</feature>
<evidence type="ECO:0000313" key="4">
    <source>
        <dbReference type="EMBL" id="QHX43131.1"/>
    </source>
</evidence>
<reference evidence="4 5" key="1">
    <citation type="submission" date="2020-01" db="EMBL/GenBank/DDBJ databases">
        <title>Complete genome sequence of a human oral phylogroup 1 Treponema sp. strain ATCC 700766, originally isolated from periodontitis dental plaque.</title>
        <authorList>
            <person name="Chan Y."/>
            <person name="Huo Y.-B."/>
            <person name="Yu X.-L."/>
            <person name="Zeng H."/>
            <person name="Leung W.-K."/>
            <person name="Watt R.M."/>
        </authorList>
    </citation>
    <scope>NUCLEOTIDE SEQUENCE [LARGE SCALE GENOMIC DNA]</scope>
    <source>
        <strain evidence="4 5">OMZ 804</strain>
    </source>
</reference>
<accession>A0A6P1Y097</accession>
<evidence type="ECO:0000256" key="2">
    <source>
        <dbReference type="SAM" id="Phobius"/>
    </source>
</evidence>
<organism evidence="4 5">
    <name type="scientific">Treponema vincentii</name>
    <dbReference type="NCBI Taxonomy" id="69710"/>
    <lineage>
        <taxon>Bacteria</taxon>
        <taxon>Pseudomonadati</taxon>
        <taxon>Spirochaetota</taxon>
        <taxon>Spirochaetia</taxon>
        <taxon>Spirochaetales</taxon>
        <taxon>Treponemataceae</taxon>
        <taxon>Treponema</taxon>
    </lineage>
</organism>
<gene>
    <name evidence="4" type="ORF">GWP43_06390</name>
</gene>
<feature type="transmembrane region" description="Helical" evidence="2">
    <location>
        <begin position="201"/>
        <end position="224"/>
    </location>
</feature>
<feature type="transmembrane region" description="Helical" evidence="2">
    <location>
        <begin position="61"/>
        <end position="81"/>
    </location>
</feature>
<dbReference type="PANTHER" id="PTHR43156:SF2">
    <property type="entry name" value="STAGE II SPORULATION PROTEIN E"/>
    <property type="match status" value="1"/>
</dbReference>
<keyword evidence="2" id="KW-1133">Transmembrane helix</keyword>
<dbReference type="KEGG" id="trz:GWP43_06390"/>
<feature type="transmembrane region" description="Helical" evidence="2">
    <location>
        <begin position="102"/>
        <end position="120"/>
    </location>
</feature>
<dbReference type="Pfam" id="PF07228">
    <property type="entry name" value="SpoIIE"/>
    <property type="match status" value="1"/>
</dbReference>
<dbReference type="RefSeq" id="WP_162663462.1">
    <property type="nucleotide sequence ID" value="NZ_CP048020.1"/>
</dbReference>
<dbReference type="SUPFAM" id="SSF81606">
    <property type="entry name" value="PP2C-like"/>
    <property type="match status" value="1"/>
</dbReference>
<dbReference type="InterPro" id="IPR001932">
    <property type="entry name" value="PPM-type_phosphatase-like_dom"/>
</dbReference>
<evidence type="ECO:0000259" key="3">
    <source>
        <dbReference type="SMART" id="SM00331"/>
    </source>
</evidence>
<feature type="domain" description="PPM-type phosphatase" evidence="3">
    <location>
        <begin position="489"/>
        <end position="707"/>
    </location>
</feature>
<feature type="transmembrane region" description="Helical" evidence="2">
    <location>
        <begin position="140"/>
        <end position="163"/>
    </location>
</feature>
<evidence type="ECO:0000256" key="1">
    <source>
        <dbReference type="ARBA" id="ARBA00022801"/>
    </source>
</evidence>
<keyword evidence="2" id="KW-0812">Transmembrane</keyword>
<keyword evidence="1" id="KW-0378">Hydrolase</keyword>
<feature type="transmembrane region" description="Helical" evidence="2">
    <location>
        <begin position="175"/>
        <end position="195"/>
    </location>
</feature>
<dbReference type="PANTHER" id="PTHR43156">
    <property type="entry name" value="STAGE II SPORULATION PROTEIN E-RELATED"/>
    <property type="match status" value="1"/>
</dbReference>
<dbReference type="EMBL" id="CP048020">
    <property type="protein sequence ID" value="QHX43131.1"/>
    <property type="molecule type" value="Genomic_DNA"/>
</dbReference>
<dbReference type="InterPro" id="IPR036457">
    <property type="entry name" value="PPM-type-like_dom_sf"/>
</dbReference>